<dbReference type="PANTHER" id="PTHR21231:SF3">
    <property type="entry name" value="GPN-LOOP GTPASE 2"/>
    <property type="match status" value="1"/>
</dbReference>
<dbReference type="EMBL" id="GECZ01006058">
    <property type="protein sequence ID" value="JAS63711.1"/>
    <property type="molecule type" value="Transcribed_RNA"/>
</dbReference>
<evidence type="ECO:0000256" key="3">
    <source>
        <dbReference type="ARBA" id="ARBA00014588"/>
    </source>
</evidence>
<dbReference type="AlphaFoldDB" id="A0A1B6GMT6"/>
<dbReference type="SUPFAM" id="SSF52540">
    <property type="entry name" value="P-loop containing nucleoside triphosphate hydrolases"/>
    <property type="match status" value="1"/>
</dbReference>
<sequence length="314" mass="34891">MKDIVPFEGAVVSTARFGQLVIGPPGSGKTTYCDSMAKLLTEIGRKVAVINLDPANDTLCYTAAVDVSELITVADVMAHVELGPNGGLVYCMEYLEQNIQWLTEQLDKLPGHYFIFDCPGQVELYTHHNSMKNVMLKLQQLNFRLCTVHLVDSHYCSDPGKFISTLLLSMTAMLQMELPHINVLSKVDQMDKHTDRLRFGLDYYTEVLDLQYLLDSLQQDPFTAKYKKLNSALVSLVEDYGLVSFLPLSVKDKQTLLRVRAAADRGGGYVYGAGEERSVQAMLACAVGAESEADRTGSARDKYTPADEDMFMCD</sequence>
<comment type="similarity">
    <text evidence="2 8">Belongs to the GPN-loop GTPase family.</text>
</comment>
<dbReference type="PANTHER" id="PTHR21231">
    <property type="entry name" value="XPA-BINDING PROTEIN 1-RELATED"/>
    <property type="match status" value="1"/>
</dbReference>
<evidence type="ECO:0000313" key="9">
    <source>
        <dbReference type="EMBL" id="JAS63711.1"/>
    </source>
</evidence>
<comment type="function">
    <text evidence="1 8">Small GTPase required for proper localization of RNA polymerase II and III (RNAPII and RNAPIII). May act at an RNAP assembly step prior to nuclear import.</text>
</comment>
<accession>A0A1B6GMT6</accession>
<evidence type="ECO:0000256" key="1">
    <source>
        <dbReference type="ARBA" id="ARBA00003181"/>
    </source>
</evidence>
<feature type="non-terminal residue" evidence="9">
    <location>
        <position position="314"/>
    </location>
</feature>
<dbReference type="CDD" id="cd17871">
    <property type="entry name" value="GPN2"/>
    <property type="match status" value="1"/>
</dbReference>
<dbReference type="InterPro" id="IPR027417">
    <property type="entry name" value="P-loop_NTPase"/>
</dbReference>
<dbReference type="Pfam" id="PF03029">
    <property type="entry name" value="ATP_bind_1"/>
    <property type="match status" value="1"/>
</dbReference>
<name>A0A1B6GMT6_9HEMI</name>
<organism evidence="9">
    <name type="scientific">Cuerna arida</name>
    <dbReference type="NCBI Taxonomy" id="1464854"/>
    <lineage>
        <taxon>Eukaryota</taxon>
        <taxon>Metazoa</taxon>
        <taxon>Ecdysozoa</taxon>
        <taxon>Arthropoda</taxon>
        <taxon>Hexapoda</taxon>
        <taxon>Insecta</taxon>
        <taxon>Pterygota</taxon>
        <taxon>Neoptera</taxon>
        <taxon>Paraneoptera</taxon>
        <taxon>Hemiptera</taxon>
        <taxon>Auchenorrhyncha</taxon>
        <taxon>Membracoidea</taxon>
        <taxon>Cicadellidae</taxon>
        <taxon>Cicadellinae</taxon>
        <taxon>Proconiini</taxon>
        <taxon>Cuerna</taxon>
    </lineage>
</organism>
<evidence type="ECO:0000256" key="8">
    <source>
        <dbReference type="RuleBase" id="RU365059"/>
    </source>
</evidence>
<dbReference type="Gene3D" id="3.40.50.300">
    <property type="entry name" value="P-loop containing nucleotide triphosphate hydrolases"/>
    <property type="match status" value="1"/>
</dbReference>
<dbReference type="InterPro" id="IPR030231">
    <property type="entry name" value="Gpn2"/>
</dbReference>
<keyword evidence="4 8" id="KW-0547">Nucleotide-binding</keyword>
<proteinExistence type="inferred from homology"/>
<evidence type="ECO:0000256" key="4">
    <source>
        <dbReference type="ARBA" id="ARBA00022741"/>
    </source>
</evidence>
<dbReference type="GO" id="GO:0005525">
    <property type="term" value="F:GTP binding"/>
    <property type="evidence" value="ECO:0007669"/>
    <property type="project" value="UniProtKB-KW"/>
</dbReference>
<evidence type="ECO:0000256" key="6">
    <source>
        <dbReference type="ARBA" id="ARBA00023134"/>
    </source>
</evidence>
<dbReference type="GO" id="GO:0003924">
    <property type="term" value="F:GTPase activity"/>
    <property type="evidence" value="ECO:0007669"/>
    <property type="project" value="TreeGrafter"/>
</dbReference>
<dbReference type="FunFam" id="3.40.50.300:FF:000338">
    <property type="entry name" value="GPN-loop GTPase 2"/>
    <property type="match status" value="1"/>
</dbReference>
<reference evidence="9" key="1">
    <citation type="submission" date="2015-11" db="EMBL/GenBank/DDBJ databases">
        <title>De novo transcriptome assembly of four potential Pierce s Disease insect vectors from Arizona vineyards.</title>
        <authorList>
            <person name="Tassone E.E."/>
        </authorList>
    </citation>
    <scope>NUCLEOTIDE SEQUENCE</scope>
</reference>
<protein>
    <recommendedName>
        <fullName evidence="3 8">GPN-loop GTPase 2</fullName>
    </recommendedName>
</protein>
<dbReference type="InterPro" id="IPR004130">
    <property type="entry name" value="Gpn"/>
</dbReference>
<evidence type="ECO:0000256" key="5">
    <source>
        <dbReference type="ARBA" id="ARBA00022801"/>
    </source>
</evidence>
<evidence type="ECO:0000256" key="7">
    <source>
        <dbReference type="ARBA" id="ARBA00046611"/>
    </source>
</evidence>
<keyword evidence="6 8" id="KW-0342">GTP-binding</keyword>
<gene>
    <name evidence="9" type="ORF">g.19042</name>
</gene>
<comment type="subunit">
    <text evidence="7">Heterodimers with GPN1 or GPN3. Binds to RNA polymerase II (RNAPII).</text>
</comment>
<evidence type="ECO:0000256" key="2">
    <source>
        <dbReference type="ARBA" id="ARBA00005290"/>
    </source>
</evidence>
<keyword evidence="5 8" id="KW-0378">Hydrolase</keyword>
<dbReference type="GO" id="GO:0005737">
    <property type="term" value="C:cytoplasm"/>
    <property type="evidence" value="ECO:0007669"/>
    <property type="project" value="TreeGrafter"/>
</dbReference>